<evidence type="ECO:0000313" key="4">
    <source>
        <dbReference type="Proteomes" id="UP000298652"/>
    </source>
</evidence>
<keyword evidence="4" id="KW-1185">Reference proteome</keyword>
<dbReference type="PANTHER" id="PTHR26379">
    <property type="entry name" value="BTB/POZ AND MATH DOMAIN-CONTAINING PROTEIN 1"/>
    <property type="match status" value="1"/>
</dbReference>
<dbReference type="InterPro" id="IPR045005">
    <property type="entry name" value="BPM1-6"/>
</dbReference>
<dbReference type="SUPFAM" id="SSF49599">
    <property type="entry name" value="TRAF domain-like"/>
    <property type="match status" value="1"/>
</dbReference>
<accession>A0A4U6U4M6</accession>
<proteinExistence type="predicted"/>
<dbReference type="GO" id="GO:0016567">
    <property type="term" value="P:protein ubiquitination"/>
    <property type="evidence" value="ECO:0007669"/>
    <property type="project" value="InterPro"/>
</dbReference>
<sequence length="254" mass="27911">MARYGSAYGRLTRRLPRYSSHLLPGLTRGGRPWSGGRRRRYGRDLVGKPASSYATADSTAPTSTCTVESAQGTHLFHIAGYNLHEHLRAGTSICSDPFSVGGYDWAVQPLLPRREGGALVLLLKLLTKNAAARASCAAFRFHNPATGAASARWSVPLLHYRSGLVNKRAQCAITVVHEPKVSETKAVFAVEEPPSEQSEHLGRILEEEGCDVTFDVQGEVFTAPKIVLGMRSPVFKEKITDRRWRKGNKEPKCI</sequence>
<feature type="domain" description="BTB" evidence="2">
    <location>
        <begin position="210"/>
        <end position="241"/>
    </location>
</feature>
<gene>
    <name evidence="3" type="ORF">SEVIR_6G019300v2</name>
</gene>
<dbReference type="InterPro" id="IPR000210">
    <property type="entry name" value="BTB/POZ_dom"/>
</dbReference>
<name>A0A4U6U4M6_SETVI</name>
<dbReference type="Gene3D" id="3.30.710.10">
    <property type="entry name" value="Potassium Channel Kv1.1, Chain A"/>
    <property type="match status" value="1"/>
</dbReference>
<dbReference type="Gramene" id="TKW08279">
    <property type="protein sequence ID" value="TKW08279"/>
    <property type="gene ID" value="SEVIR_6G019300v2"/>
</dbReference>
<protein>
    <recommendedName>
        <fullName evidence="2">BTB domain-containing protein</fullName>
    </recommendedName>
</protein>
<dbReference type="OMA" id="AGYNLHE"/>
<dbReference type="PROSITE" id="PS50097">
    <property type="entry name" value="BTB"/>
    <property type="match status" value="1"/>
</dbReference>
<dbReference type="AlphaFoldDB" id="A0A4U6U4M6"/>
<dbReference type="SUPFAM" id="SSF54695">
    <property type="entry name" value="POZ domain"/>
    <property type="match status" value="1"/>
</dbReference>
<dbReference type="Proteomes" id="UP000298652">
    <property type="component" value="Chromosome 6"/>
</dbReference>
<evidence type="ECO:0000256" key="1">
    <source>
        <dbReference type="ARBA" id="ARBA00004906"/>
    </source>
</evidence>
<comment type="pathway">
    <text evidence="1">Protein modification; protein ubiquitination.</text>
</comment>
<evidence type="ECO:0000313" key="3">
    <source>
        <dbReference type="EMBL" id="TKW08279.1"/>
    </source>
</evidence>
<dbReference type="PANTHER" id="PTHR26379:SF474">
    <property type="entry name" value="OS08G0228200 PROTEIN"/>
    <property type="match status" value="1"/>
</dbReference>
<dbReference type="Pfam" id="PF00651">
    <property type="entry name" value="BTB"/>
    <property type="match status" value="1"/>
</dbReference>
<dbReference type="InterPro" id="IPR002083">
    <property type="entry name" value="MATH/TRAF_dom"/>
</dbReference>
<dbReference type="CDD" id="cd00121">
    <property type="entry name" value="MATH"/>
    <property type="match status" value="1"/>
</dbReference>
<evidence type="ECO:0000259" key="2">
    <source>
        <dbReference type="PROSITE" id="PS50097"/>
    </source>
</evidence>
<reference evidence="3" key="1">
    <citation type="submission" date="2019-03" db="EMBL/GenBank/DDBJ databases">
        <title>WGS assembly of Setaria viridis.</title>
        <authorList>
            <person name="Huang P."/>
            <person name="Jenkins J."/>
            <person name="Grimwood J."/>
            <person name="Barry K."/>
            <person name="Healey A."/>
            <person name="Mamidi S."/>
            <person name="Sreedasyam A."/>
            <person name="Shu S."/>
            <person name="Feldman M."/>
            <person name="Wu J."/>
            <person name="Yu Y."/>
            <person name="Chen C."/>
            <person name="Johnson J."/>
            <person name="Rokhsar D."/>
            <person name="Baxter I."/>
            <person name="Schmutz J."/>
            <person name="Brutnell T."/>
            <person name="Kellogg E."/>
        </authorList>
    </citation>
    <scope>NUCLEOTIDE SEQUENCE [LARGE SCALE GENOMIC DNA]</scope>
</reference>
<dbReference type="InterPro" id="IPR011333">
    <property type="entry name" value="SKP1/BTB/POZ_sf"/>
</dbReference>
<organism evidence="3 4">
    <name type="scientific">Setaria viridis</name>
    <name type="common">Green bristlegrass</name>
    <name type="synonym">Setaria italica subsp. viridis</name>
    <dbReference type="NCBI Taxonomy" id="4556"/>
    <lineage>
        <taxon>Eukaryota</taxon>
        <taxon>Viridiplantae</taxon>
        <taxon>Streptophyta</taxon>
        <taxon>Embryophyta</taxon>
        <taxon>Tracheophyta</taxon>
        <taxon>Spermatophyta</taxon>
        <taxon>Magnoliopsida</taxon>
        <taxon>Liliopsida</taxon>
        <taxon>Poales</taxon>
        <taxon>Poaceae</taxon>
        <taxon>PACMAD clade</taxon>
        <taxon>Panicoideae</taxon>
        <taxon>Panicodae</taxon>
        <taxon>Paniceae</taxon>
        <taxon>Cenchrinae</taxon>
        <taxon>Setaria</taxon>
    </lineage>
</organism>
<dbReference type="EMBL" id="CM016557">
    <property type="protein sequence ID" value="TKW08279.1"/>
    <property type="molecule type" value="Genomic_DNA"/>
</dbReference>